<dbReference type="InterPro" id="IPR057369">
    <property type="entry name" value="VG15"/>
</dbReference>
<organism evidence="1 2">
    <name type="scientific">Cellulomonas shaoxiangyii</name>
    <dbReference type="NCBI Taxonomy" id="2566013"/>
    <lineage>
        <taxon>Bacteria</taxon>
        <taxon>Bacillati</taxon>
        <taxon>Actinomycetota</taxon>
        <taxon>Actinomycetes</taxon>
        <taxon>Micrococcales</taxon>
        <taxon>Cellulomonadaceae</taxon>
        <taxon>Cellulomonas</taxon>
    </lineage>
</organism>
<dbReference type="AlphaFoldDB" id="A0A4P7SJM1"/>
<keyword evidence="2" id="KW-1185">Reference proteome</keyword>
<dbReference type="EMBL" id="CP039291">
    <property type="protein sequence ID" value="QCB93306.1"/>
    <property type="molecule type" value="Genomic_DNA"/>
</dbReference>
<evidence type="ECO:0008006" key="3">
    <source>
        <dbReference type="Google" id="ProtNLM"/>
    </source>
</evidence>
<dbReference type="OrthoDB" id="3194844at2"/>
<evidence type="ECO:0000313" key="2">
    <source>
        <dbReference type="Proteomes" id="UP000296469"/>
    </source>
</evidence>
<sequence length="230" mass="24877">MVSPADAELLRRAQGGIRALVERDLRGFFGMLNLSQPERSRDLLLAFVPELVRRYGMDAAQFAAEWYDVQRAAAGVSGAYRATALASPYLAATEPTVRRAAGALFTDTPADALTTLLAATGKYVLAAPRDTIARATDRDPQAVGWKRITRPGACSFCRMLAGRGAVYREATAHFASHGSCNCAAAPSWDADAPEVDVRLYDASQRTTGMSPQQRERHNALIQRAIGDYAD</sequence>
<gene>
    <name evidence="1" type="ORF">E5225_06825</name>
</gene>
<reference evidence="1 2" key="1">
    <citation type="submission" date="2019-04" db="EMBL/GenBank/DDBJ databases">
        <title>Isolation and identification of Cellulomonas shaoxiangyii sp. Nov. isolated from feces of the Tibetan antelopes (Pantholops hodgsonii) in the Qinghai-Tibet plateau of China.</title>
        <authorList>
            <person name="Tian Z."/>
        </authorList>
    </citation>
    <scope>NUCLEOTIDE SEQUENCE [LARGE SCALE GENOMIC DNA]</scope>
    <source>
        <strain evidence="1 2">Z28</strain>
    </source>
</reference>
<accession>A0A4P7SJM1</accession>
<name>A0A4P7SJM1_9CELL</name>
<dbReference type="KEGG" id="celz:E5225_06825"/>
<proteinExistence type="predicted"/>
<dbReference type="RefSeq" id="WP_135974230.1">
    <property type="nucleotide sequence ID" value="NZ_CP039291.1"/>
</dbReference>
<protein>
    <recommendedName>
        <fullName evidence="3">MuF-like minor capsid protein</fullName>
    </recommendedName>
</protein>
<evidence type="ECO:0000313" key="1">
    <source>
        <dbReference type="EMBL" id="QCB93306.1"/>
    </source>
</evidence>
<dbReference type="Proteomes" id="UP000296469">
    <property type="component" value="Chromosome"/>
</dbReference>
<dbReference type="Pfam" id="PF25310">
    <property type="entry name" value="VG15"/>
    <property type="match status" value="1"/>
</dbReference>